<evidence type="ECO:0000313" key="1">
    <source>
        <dbReference type="EMBL" id="KAH9831325.1"/>
    </source>
</evidence>
<comment type="caution">
    <text evidence="1">The sequence shown here is derived from an EMBL/GenBank/DDBJ whole genome shotgun (WGS) entry which is preliminary data.</text>
</comment>
<accession>A0ABQ8K3A0</accession>
<sequence length="659" mass="73826">MLRPAIVAGYATCKDIPQPSTPRFCSRRAEAYHCSPHTYVGLGLGFYCLVIFQPPFLCPATLLGMTSEWQPCAPAVPFISFVLCSLKAARPWWACNASAFELHTLQAIPGLPSLSSACVACCDLVGSCSTTGVLRHHVPSIDRPITLRTYTVLRDIRYVRTAMINGNVTEGISAARVSFDRTRCATINKLPPDVLLLIFHELRRAAQEALEWRFPTVGQSNSRLPPSYKNRARKYPFPESIASVCRHWREVMSTTSSFWIRLVIWIGQKGTPLPDICDFLAWSRDRLLDIYVLSDMHSSATEKAQVDAIMELLVPHMQRWQALYMNVLHSSSLPRPRIDLVGHADNLIELEQLFSVDDSVVAEAADSVIGEFHTPQLDVLRTSGLHFRESYVKPFPRYPMPASLGEIKILGYGDHHPAFPLVDLLTCLVSCEELNDIELAGLALDLSYTGPPVPRPNQLIWGPQCSFVDLPGDAIAEYDRLLDYSFTEMMSYTRCSLENPVELCDSYWIDLNEIESPISLKNFLAPVPSSEVLSFTDCDGLLPMLLLILANPWRVGELWLCPKVKSLIIKGCTRFSSSHLRKLVEERRFAHAATGYAEDSDPEFVVHSITNLDVYGCCKLDSGDKEWFNENLRTVRWDNWTGGTNRRSGLDSSDSESGS</sequence>
<keyword evidence="2" id="KW-1185">Reference proteome</keyword>
<dbReference type="GeneID" id="71998370"/>
<dbReference type="RefSeq" id="XP_047774452.1">
    <property type="nucleotide sequence ID" value="XM_047917638.1"/>
</dbReference>
<gene>
    <name evidence="1" type="ORF">C8Q71DRAFT_297677</name>
</gene>
<protein>
    <recommendedName>
        <fullName evidence="3">F-box domain-containing protein</fullName>
    </recommendedName>
</protein>
<evidence type="ECO:0008006" key="3">
    <source>
        <dbReference type="Google" id="ProtNLM"/>
    </source>
</evidence>
<proteinExistence type="predicted"/>
<dbReference type="EMBL" id="JADCUA010000026">
    <property type="protein sequence ID" value="KAH9831325.1"/>
    <property type="molecule type" value="Genomic_DNA"/>
</dbReference>
<name>A0ABQ8K3A0_9APHY</name>
<organism evidence="1 2">
    <name type="scientific">Rhodofomes roseus</name>
    <dbReference type="NCBI Taxonomy" id="34475"/>
    <lineage>
        <taxon>Eukaryota</taxon>
        <taxon>Fungi</taxon>
        <taxon>Dikarya</taxon>
        <taxon>Basidiomycota</taxon>
        <taxon>Agaricomycotina</taxon>
        <taxon>Agaricomycetes</taxon>
        <taxon>Polyporales</taxon>
        <taxon>Rhodofomes</taxon>
    </lineage>
</organism>
<reference evidence="1 2" key="1">
    <citation type="journal article" date="2021" name="Environ. Microbiol.">
        <title>Gene family expansions and transcriptome signatures uncover fungal adaptations to wood decay.</title>
        <authorList>
            <person name="Hage H."/>
            <person name="Miyauchi S."/>
            <person name="Viragh M."/>
            <person name="Drula E."/>
            <person name="Min B."/>
            <person name="Chaduli D."/>
            <person name="Navarro D."/>
            <person name="Favel A."/>
            <person name="Norest M."/>
            <person name="Lesage-Meessen L."/>
            <person name="Balint B."/>
            <person name="Merenyi Z."/>
            <person name="de Eugenio L."/>
            <person name="Morin E."/>
            <person name="Martinez A.T."/>
            <person name="Baldrian P."/>
            <person name="Stursova M."/>
            <person name="Martinez M.J."/>
            <person name="Novotny C."/>
            <person name="Magnuson J.K."/>
            <person name="Spatafora J.W."/>
            <person name="Maurice S."/>
            <person name="Pangilinan J."/>
            <person name="Andreopoulos W."/>
            <person name="LaButti K."/>
            <person name="Hundley H."/>
            <person name="Na H."/>
            <person name="Kuo A."/>
            <person name="Barry K."/>
            <person name="Lipzen A."/>
            <person name="Henrissat B."/>
            <person name="Riley R."/>
            <person name="Ahrendt S."/>
            <person name="Nagy L.G."/>
            <person name="Grigoriev I.V."/>
            <person name="Martin F."/>
            <person name="Rosso M.N."/>
        </authorList>
    </citation>
    <scope>NUCLEOTIDE SEQUENCE [LARGE SCALE GENOMIC DNA]</scope>
    <source>
        <strain evidence="1 2">CIRM-BRFM 1785</strain>
    </source>
</reference>
<evidence type="ECO:0000313" key="2">
    <source>
        <dbReference type="Proteomes" id="UP000814176"/>
    </source>
</evidence>
<dbReference type="Proteomes" id="UP000814176">
    <property type="component" value="Unassembled WGS sequence"/>
</dbReference>